<sequence length="309" mass="35231">MPKVSAKFGFWPKKESISMDAVQIETLDDASSNVESILCSEWMHKDWFYAPTAASYNTVSGVTTQLPYSLRVFQLPFTHRITHTTDDNKQHLDFLVWCLGFFEGIRLTTSEAGYLDATPVKTGKLTDFILTNGTQLSDAVELAERYWMDNMVDLRQGKRMIGVIHCLFLAQNPKHLSFERFTYLYMALDACFKLASKRFEPTKRLSHASRIEWTCQQFDIPVPAWARPVDQRSEVSVARNDTIHEALFFEEPLGFATYGGNNDTGYSSYVLLQMEALICRLVIALLGRPDAAYVRSEVKTRQIHGLSLK</sequence>
<dbReference type="Proteomes" id="UP000268033">
    <property type="component" value="Unassembled WGS sequence"/>
</dbReference>
<protein>
    <submittedName>
        <fullName evidence="1">Uncharacterized protein</fullName>
    </submittedName>
</protein>
<keyword evidence="2" id="KW-1185">Reference proteome</keyword>
<dbReference type="RefSeq" id="WP_123422679.1">
    <property type="nucleotide sequence ID" value="NZ_RJUL01000014.1"/>
</dbReference>
<evidence type="ECO:0000313" key="1">
    <source>
        <dbReference type="EMBL" id="ROQ18860.1"/>
    </source>
</evidence>
<accession>A0A3N1NWQ7</accession>
<proteinExistence type="predicted"/>
<evidence type="ECO:0000313" key="2">
    <source>
        <dbReference type="Proteomes" id="UP000268033"/>
    </source>
</evidence>
<gene>
    <name evidence="1" type="ORF">EDC28_11413</name>
</gene>
<dbReference type="EMBL" id="RJUL01000014">
    <property type="protein sequence ID" value="ROQ18860.1"/>
    <property type="molecule type" value="Genomic_DNA"/>
</dbReference>
<dbReference type="AlphaFoldDB" id="A0A3N1NWQ7"/>
<comment type="caution">
    <text evidence="1">The sequence shown here is derived from an EMBL/GenBank/DDBJ whole genome shotgun (WGS) entry which is preliminary data.</text>
</comment>
<name>A0A3N1NWQ7_9GAMM</name>
<organism evidence="1 2">
    <name type="scientific">Gallaecimonas pentaromativorans</name>
    <dbReference type="NCBI Taxonomy" id="584787"/>
    <lineage>
        <taxon>Bacteria</taxon>
        <taxon>Pseudomonadati</taxon>
        <taxon>Pseudomonadota</taxon>
        <taxon>Gammaproteobacteria</taxon>
        <taxon>Enterobacterales</taxon>
        <taxon>Gallaecimonadaceae</taxon>
        <taxon>Gallaecimonas</taxon>
    </lineage>
</organism>
<reference evidence="1 2" key="1">
    <citation type="submission" date="2018-11" db="EMBL/GenBank/DDBJ databases">
        <title>Genomic Encyclopedia of Type Strains, Phase IV (KMG-IV): sequencing the most valuable type-strain genomes for metagenomic binning, comparative biology and taxonomic classification.</title>
        <authorList>
            <person name="Goeker M."/>
        </authorList>
    </citation>
    <scope>NUCLEOTIDE SEQUENCE [LARGE SCALE GENOMIC DNA]</scope>
    <source>
        <strain evidence="1 2">DSM 21945</strain>
    </source>
</reference>